<sequence>MNVLGVLPSLGLLLLLIINDSLGKSSASAATAAVNVDPRIVSSETDAIVELFKEIWEPEYVIKRAIGERARSRGRSGKRRLRGKVTESTVELEAKAPSEAMDDAQESSEAKNGAKASSDAKGDARTTGETMPSVTSPSVPPPTESSIGNEERTTTLADSILIAAKLIADSIKNDTREGHVNEEDDYIEDENEEGE</sequence>
<feature type="compositionally biased region" description="Basic residues" evidence="1">
    <location>
        <begin position="72"/>
        <end position="83"/>
    </location>
</feature>
<proteinExistence type="evidence at transcript level"/>
<keyword evidence="2" id="KW-0732">Signal</keyword>
<feature type="compositionally biased region" description="Acidic residues" evidence="1">
    <location>
        <begin position="182"/>
        <end position="195"/>
    </location>
</feature>
<dbReference type="EMBL" id="KY563381">
    <property type="protein sequence ID" value="ARK19790.1"/>
    <property type="molecule type" value="mRNA"/>
</dbReference>
<protein>
    <submittedName>
        <fullName evidence="3">Venom protein</fullName>
    </submittedName>
</protein>
<feature type="signal peptide" evidence="2">
    <location>
        <begin position="1"/>
        <end position="23"/>
    </location>
</feature>
<feature type="compositionally biased region" description="Basic and acidic residues" evidence="1">
    <location>
        <begin position="171"/>
        <end position="181"/>
    </location>
</feature>
<accession>A0A1W6EVP3</accession>
<evidence type="ECO:0000313" key="3">
    <source>
        <dbReference type="EMBL" id="ARK19790.1"/>
    </source>
</evidence>
<feature type="region of interest" description="Disordered" evidence="1">
    <location>
        <begin position="169"/>
        <end position="195"/>
    </location>
</feature>
<organism evidence="3">
    <name type="scientific">Ampulex compressa</name>
    <name type="common">Emerald cockroach wasp</name>
    <dbReference type="NCBI Taxonomy" id="860918"/>
    <lineage>
        <taxon>Eukaryota</taxon>
        <taxon>Metazoa</taxon>
        <taxon>Ecdysozoa</taxon>
        <taxon>Arthropoda</taxon>
        <taxon>Hexapoda</taxon>
        <taxon>Insecta</taxon>
        <taxon>Pterygota</taxon>
        <taxon>Neoptera</taxon>
        <taxon>Endopterygota</taxon>
        <taxon>Hymenoptera</taxon>
        <taxon>Apocrita</taxon>
        <taxon>Aculeata</taxon>
        <taxon>Apoidea</taxon>
        <taxon>Ampulicidae</taxon>
        <taxon>Ampulicini</taxon>
        <taxon>Ampulex</taxon>
    </lineage>
</organism>
<feature type="chain" id="PRO_5012551903" evidence="2">
    <location>
        <begin position="24"/>
        <end position="195"/>
    </location>
</feature>
<name>A0A1W6EVP3_AMPCP</name>
<reference evidence="3" key="1">
    <citation type="submission" date="2017-02" db="EMBL/GenBank/DDBJ databases">
        <title>Parasitoid Jewel Wasp Mounts Multi-Pronged Neurochemical Attack to Hijack a Host Brain.</title>
        <authorList>
            <person name="Arvidson R.S."/>
            <person name="Kaiser M."/>
            <person name="Libersat F."/>
            <person name="Adams M.E."/>
        </authorList>
    </citation>
    <scope>NUCLEOTIDE SEQUENCE</scope>
    <source>
        <strain evidence="3">8</strain>
    </source>
</reference>
<evidence type="ECO:0000256" key="1">
    <source>
        <dbReference type="SAM" id="MobiDB-lite"/>
    </source>
</evidence>
<feature type="region of interest" description="Disordered" evidence="1">
    <location>
        <begin position="72"/>
        <end position="154"/>
    </location>
</feature>
<dbReference type="AlphaFoldDB" id="A0A1W6EVP3"/>
<evidence type="ECO:0000256" key="2">
    <source>
        <dbReference type="SAM" id="SignalP"/>
    </source>
</evidence>